<reference evidence="2 3" key="1">
    <citation type="submission" date="2022-04" db="EMBL/GenBank/DDBJ databases">
        <title>Chromosome-level reference genomes for two strains of Caenorhabditis briggsae: an improved platform for comparative genomics.</title>
        <authorList>
            <person name="Stevens L."/>
            <person name="Andersen E."/>
        </authorList>
    </citation>
    <scope>NUCLEOTIDE SEQUENCE [LARGE SCALE GENOMIC DNA]</scope>
    <source>
        <strain evidence="2">VX34</strain>
        <tissue evidence="2">Whole-organism</tissue>
    </source>
</reference>
<name>A0AAE9E9Q2_CAEBR</name>
<evidence type="ECO:0000313" key="2">
    <source>
        <dbReference type="EMBL" id="UMM18684.1"/>
    </source>
</evidence>
<dbReference type="Proteomes" id="UP000829354">
    <property type="component" value="Chromosome II"/>
</dbReference>
<keyword evidence="1" id="KW-0732">Signal</keyword>
<dbReference type="PANTHER" id="PTHR34721:SF2">
    <property type="entry name" value="UPAR_LY6 DOMAIN-CONTAINING PROTEIN"/>
    <property type="match status" value="1"/>
</dbReference>
<evidence type="ECO:0000256" key="1">
    <source>
        <dbReference type="SAM" id="SignalP"/>
    </source>
</evidence>
<evidence type="ECO:0000313" key="3">
    <source>
        <dbReference type="Proteomes" id="UP000829354"/>
    </source>
</evidence>
<sequence length="124" mass="13591">MISSKVASIVIYSILVTVVSAQVWCYYGTSQQNGNQISQHVNPVQCPGSYCLKNYQKNYNYNNYQTNSYGCAYGICSRSGCSEDSHGLGSCCCRGNYCNSGFDLSKTAVSSMVVTIVSVVYMYL</sequence>
<gene>
    <name evidence="2" type="ORF">L5515_014632</name>
</gene>
<accession>A0AAE9E9Q2</accession>
<dbReference type="SUPFAM" id="SSF57302">
    <property type="entry name" value="Snake toxin-like"/>
    <property type="match status" value="1"/>
</dbReference>
<feature type="chain" id="PRO_5042246422" evidence="1">
    <location>
        <begin position="22"/>
        <end position="124"/>
    </location>
</feature>
<keyword evidence="3" id="KW-1185">Reference proteome</keyword>
<dbReference type="EMBL" id="CP092621">
    <property type="protein sequence ID" value="UMM18684.1"/>
    <property type="molecule type" value="Genomic_DNA"/>
</dbReference>
<dbReference type="PANTHER" id="PTHR34721">
    <property type="entry name" value="PROTEIN CBG09734"/>
    <property type="match status" value="1"/>
</dbReference>
<dbReference type="InterPro" id="IPR045860">
    <property type="entry name" value="Snake_toxin-like_sf"/>
</dbReference>
<feature type="signal peptide" evidence="1">
    <location>
        <begin position="1"/>
        <end position="21"/>
    </location>
</feature>
<protein>
    <submittedName>
        <fullName evidence="2">Uncharacterized protein</fullName>
    </submittedName>
</protein>
<dbReference type="AlphaFoldDB" id="A0AAE9E9Q2"/>
<organism evidence="2 3">
    <name type="scientific">Caenorhabditis briggsae</name>
    <dbReference type="NCBI Taxonomy" id="6238"/>
    <lineage>
        <taxon>Eukaryota</taxon>
        <taxon>Metazoa</taxon>
        <taxon>Ecdysozoa</taxon>
        <taxon>Nematoda</taxon>
        <taxon>Chromadorea</taxon>
        <taxon>Rhabditida</taxon>
        <taxon>Rhabditina</taxon>
        <taxon>Rhabditomorpha</taxon>
        <taxon>Rhabditoidea</taxon>
        <taxon>Rhabditidae</taxon>
        <taxon>Peloderinae</taxon>
        <taxon>Caenorhabditis</taxon>
    </lineage>
</organism>
<proteinExistence type="predicted"/>